<dbReference type="Proteomes" id="UP000054516">
    <property type="component" value="Unassembled WGS sequence"/>
</dbReference>
<evidence type="ECO:0000256" key="1">
    <source>
        <dbReference type="ARBA" id="ARBA00004141"/>
    </source>
</evidence>
<comment type="subcellular location">
    <subcellularLocation>
        <location evidence="1">Membrane</location>
        <topology evidence="1">Multi-pass membrane protein</topology>
    </subcellularLocation>
</comment>
<evidence type="ECO:0000256" key="4">
    <source>
        <dbReference type="ARBA" id="ARBA00022970"/>
    </source>
</evidence>
<evidence type="ECO:0000256" key="7">
    <source>
        <dbReference type="SAM" id="Phobius"/>
    </source>
</evidence>
<dbReference type="GO" id="GO:0015171">
    <property type="term" value="F:amino acid transmembrane transporter activity"/>
    <property type="evidence" value="ECO:0007669"/>
    <property type="project" value="TreeGrafter"/>
</dbReference>
<gene>
    <name evidence="9" type="ORF">SAMD00023353_0402520</name>
</gene>
<dbReference type="GO" id="GO:0016020">
    <property type="term" value="C:membrane"/>
    <property type="evidence" value="ECO:0007669"/>
    <property type="project" value="UniProtKB-SubCell"/>
</dbReference>
<dbReference type="EMBL" id="DF977449">
    <property type="protein sequence ID" value="GAP83235.2"/>
    <property type="molecule type" value="Genomic_DNA"/>
</dbReference>
<feature type="transmembrane region" description="Helical" evidence="7">
    <location>
        <begin position="387"/>
        <end position="405"/>
    </location>
</feature>
<evidence type="ECO:0000313" key="9">
    <source>
        <dbReference type="EMBL" id="GAP83235.2"/>
    </source>
</evidence>
<dbReference type="InterPro" id="IPR050524">
    <property type="entry name" value="APC_YAT"/>
</dbReference>
<dbReference type="Pfam" id="PF00324">
    <property type="entry name" value="AA_permease"/>
    <property type="match status" value="1"/>
</dbReference>
<keyword evidence="10" id="KW-1185">Reference proteome</keyword>
<organism evidence="9">
    <name type="scientific">Rosellinia necatrix</name>
    <name type="common">White root-rot fungus</name>
    <dbReference type="NCBI Taxonomy" id="77044"/>
    <lineage>
        <taxon>Eukaryota</taxon>
        <taxon>Fungi</taxon>
        <taxon>Dikarya</taxon>
        <taxon>Ascomycota</taxon>
        <taxon>Pezizomycotina</taxon>
        <taxon>Sordariomycetes</taxon>
        <taxon>Xylariomycetidae</taxon>
        <taxon>Xylariales</taxon>
        <taxon>Xylariaceae</taxon>
        <taxon>Rosellinia</taxon>
    </lineage>
</organism>
<proteinExistence type="predicted"/>
<evidence type="ECO:0000256" key="2">
    <source>
        <dbReference type="ARBA" id="ARBA00022448"/>
    </source>
</evidence>
<sequence>MCSLGELSANFPVKGSFYEFSVRFISPSWGFAMGWNYVINFVFVVPFEIIVMIMCARYWNPTISALYLAPVFIFALVVIYSLGARWYAECENVFGIVKIIVLSVFVVTAICILTGHVSTDTRTRDQLPYNDWRTEAFKHGAPGFLFVFMSAGIAYGGTEMLGLAAAECRHPRYVMGIASKLVAGRVVLLYLIPILMLGLVLRVDLDQSTPSGDVSISPFVLAILQANIRVLPDLINATMVIAFFSMANASVFAASRALHAISARGMGPRFCAVLYRGRPLGALLIVLLFSFLAFAKAAPKGDEVFVWLLALASCSSYLTWTSICVAHIRCRLALKRQGKSLDSLTTYRSPFGIIGPVVAAIVFLFGLVAQITAAVLSPLPSPPPVEASFMGLIVTVVFWIGYMIWKRDGTLLVPLHRVELGPKEEMFLATNTAEHHQPSLPTE</sequence>
<feature type="transmembrane region" description="Helical" evidence="7">
    <location>
        <begin position="182"/>
        <end position="201"/>
    </location>
</feature>
<evidence type="ECO:0000259" key="8">
    <source>
        <dbReference type="Pfam" id="PF00324"/>
    </source>
</evidence>
<keyword evidence="5 7" id="KW-1133">Transmembrane helix</keyword>
<dbReference type="PANTHER" id="PTHR43341:SF1">
    <property type="entry name" value="GENERAL AMINO-ACID PERMEASE GAP1"/>
    <property type="match status" value="1"/>
</dbReference>
<protein>
    <submittedName>
        <fullName evidence="9">Putative amino acid permease</fullName>
    </submittedName>
</protein>
<evidence type="ECO:0000256" key="5">
    <source>
        <dbReference type="ARBA" id="ARBA00022989"/>
    </source>
</evidence>
<dbReference type="Gene3D" id="1.20.1740.10">
    <property type="entry name" value="Amino acid/polyamine transporter I"/>
    <property type="match status" value="1"/>
</dbReference>
<feature type="transmembrane region" description="Helical" evidence="7">
    <location>
        <begin position="37"/>
        <end position="59"/>
    </location>
</feature>
<reference evidence="9" key="1">
    <citation type="submission" date="2016-03" db="EMBL/GenBank/DDBJ databases">
        <title>Draft genome sequence of Rosellinia necatrix.</title>
        <authorList>
            <person name="Kanematsu S."/>
        </authorList>
    </citation>
    <scope>NUCLEOTIDE SEQUENCE [LARGE SCALE GENOMIC DNA]</scope>
    <source>
        <strain evidence="9">W97</strain>
    </source>
</reference>
<dbReference type="OrthoDB" id="3900342at2759"/>
<dbReference type="PANTHER" id="PTHR43341">
    <property type="entry name" value="AMINO ACID PERMEASE"/>
    <property type="match status" value="1"/>
</dbReference>
<dbReference type="PIRSF" id="PIRSF006060">
    <property type="entry name" value="AA_transporter"/>
    <property type="match status" value="1"/>
</dbReference>
<feature type="domain" description="Amino acid permease/ SLC12A" evidence="8">
    <location>
        <begin position="1"/>
        <end position="409"/>
    </location>
</feature>
<dbReference type="AlphaFoldDB" id="A0A1S7UJ29"/>
<feature type="transmembrane region" description="Helical" evidence="7">
    <location>
        <begin position="234"/>
        <end position="258"/>
    </location>
</feature>
<accession>A0A1S7UJ29</accession>
<keyword evidence="3 7" id="KW-0812">Transmembrane</keyword>
<keyword evidence="2" id="KW-0813">Transport</keyword>
<evidence type="ECO:0000313" key="10">
    <source>
        <dbReference type="Proteomes" id="UP000054516"/>
    </source>
</evidence>
<keyword evidence="6 7" id="KW-0472">Membrane</keyword>
<evidence type="ECO:0000256" key="6">
    <source>
        <dbReference type="ARBA" id="ARBA00023136"/>
    </source>
</evidence>
<feature type="transmembrane region" description="Helical" evidence="7">
    <location>
        <begin position="99"/>
        <end position="119"/>
    </location>
</feature>
<feature type="transmembrane region" description="Helical" evidence="7">
    <location>
        <begin position="65"/>
        <end position="87"/>
    </location>
</feature>
<dbReference type="InterPro" id="IPR004841">
    <property type="entry name" value="AA-permease/SLC12A_dom"/>
</dbReference>
<dbReference type="STRING" id="77044.A0A1S7UJ29"/>
<feature type="transmembrane region" description="Helical" evidence="7">
    <location>
        <begin position="351"/>
        <end position="375"/>
    </location>
</feature>
<name>A0A1S7UJ29_ROSNE</name>
<keyword evidence="4" id="KW-0029">Amino-acid transport</keyword>
<feature type="transmembrane region" description="Helical" evidence="7">
    <location>
        <begin position="279"/>
        <end position="298"/>
    </location>
</feature>
<evidence type="ECO:0000256" key="3">
    <source>
        <dbReference type="ARBA" id="ARBA00022692"/>
    </source>
</evidence>
<dbReference type="OMA" id="HGAKYSP"/>
<feature type="transmembrane region" description="Helical" evidence="7">
    <location>
        <begin position="304"/>
        <end position="330"/>
    </location>
</feature>